<evidence type="ECO:0000313" key="1">
    <source>
        <dbReference type="EMBL" id="CAI9106129.1"/>
    </source>
</evidence>
<dbReference type="EMBL" id="OX459122">
    <property type="protein sequence ID" value="CAI9106129.1"/>
    <property type="molecule type" value="Genomic_DNA"/>
</dbReference>
<protein>
    <submittedName>
        <fullName evidence="1">OLC1v1005198C1</fullName>
    </submittedName>
</protein>
<sequence>MLKPYMWGYRAKGMRIGPPIDCMDAQTIHVGLQIERHEDWYSYRMYIWTNCTYGVTKAKARGIGLQSTVWMHKLYMWGYRLKDMRIETPIGCTDAQTVHVVLQSQRHEDRASNRIAIGMKIGPQIKNREAQTVHMGGHKSKDMRIGSPSKCTDAQTVHVGLQRMVRMHKPYMWGYKGKGMRIGTDENHVAFHGGSPTEGNELVLHSSIGMPSLLCRPIKEERMDLDYLCDRELVQESYDQGDENVINFGVQTKGDEDLMEISAEEYQESLTLCAP</sequence>
<organism evidence="1 2">
    <name type="scientific">Oldenlandia corymbosa var. corymbosa</name>
    <dbReference type="NCBI Taxonomy" id="529605"/>
    <lineage>
        <taxon>Eukaryota</taxon>
        <taxon>Viridiplantae</taxon>
        <taxon>Streptophyta</taxon>
        <taxon>Embryophyta</taxon>
        <taxon>Tracheophyta</taxon>
        <taxon>Spermatophyta</taxon>
        <taxon>Magnoliopsida</taxon>
        <taxon>eudicotyledons</taxon>
        <taxon>Gunneridae</taxon>
        <taxon>Pentapetalae</taxon>
        <taxon>asterids</taxon>
        <taxon>lamiids</taxon>
        <taxon>Gentianales</taxon>
        <taxon>Rubiaceae</taxon>
        <taxon>Rubioideae</taxon>
        <taxon>Spermacoceae</taxon>
        <taxon>Hedyotis-Oldenlandia complex</taxon>
        <taxon>Oldenlandia</taxon>
    </lineage>
</organism>
<accession>A0AAV1DE65</accession>
<evidence type="ECO:0000313" key="2">
    <source>
        <dbReference type="Proteomes" id="UP001161247"/>
    </source>
</evidence>
<dbReference type="Proteomes" id="UP001161247">
    <property type="component" value="Chromosome 5"/>
</dbReference>
<dbReference type="AlphaFoldDB" id="A0AAV1DE65"/>
<keyword evidence="2" id="KW-1185">Reference proteome</keyword>
<reference evidence="1" key="1">
    <citation type="submission" date="2023-03" db="EMBL/GenBank/DDBJ databases">
        <authorList>
            <person name="Julca I."/>
        </authorList>
    </citation>
    <scope>NUCLEOTIDE SEQUENCE</scope>
</reference>
<proteinExistence type="predicted"/>
<name>A0AAV1DE65_OLDCO</name>
<gene>
    <name evidence="1" type="ORF">OLC1_LOCUS14689</name>
</gene>